<dbReference type="EMBL" id="JAFLCK010000012">
    <property type="protein sequence ID" value="MBN8660612.1"/>
    <property type="molecule type" value="Genomic_DNA"/>
</dbReference>
<sequence length="274" mass="31270">MTKKFGGMPLRDTLILSFSLLCILAAGAYFTGIYDRLQEDALVDQKYEAWRQTLTPERQEWENTLQNSIGSYYWPLYKRDRLAGKETCWDYADSKPGLPTVFVIGDSISLGYTPVVRKNLKGKVNVERVPENCGKVSHALGSIDKWLGAKHYKLIYFNFGIHDRRTPLATYQKELQALVQKLKPHADIIVFASSTPLPQDPSKEMDNLDILEKNRVAREVMKENQIPVDDLYAFVEPNKHELMEKNDCHFQSAGYVALGNHATETIKSLLKIDN</sequence>
<dbReference type="GO" id="GO:0016787">
    <property type="term" value="F:hydrolase activity"/>
    <property type="evidence" value="ECO:0007669"/>
    <property type="project" value="UniProtKB-KW"/>
</dbReference>
<evidence type="ECO:0000313" key="1">
    <source>
        <dbReference type="EMBL" id="MBN8660612.1"/>
    </source>
</evidence>
<evidence type="ECO:0000313" key="2">
    <source>
        <dbReference type="Proteomes" id="UP000664277"/>
    </source>
</evidence>
<dbReference type="CDD" id="cd00229">
    <property type="entry name" value="SGNH_hydrolase"/>
    <property type="match status" value="1"/>
</dbReference>
<organism evidence="1 2">
    <name type="scientific">Candidatus Obscuribacter phosphatis</name>
    <dbReference type="NCBI Taxonomy" id="1906157"/>
    <lineage>
        <taxon>Bacteria</taxon>
        <taxon>Bacillati</taxon>
        <taxon>Candidatus Melainabacteria</taxon>
        <taxon>Candidatus Obscuribacterales</taxon>
        <taxon>Candidatus Obscuribacteraceae</taxon>
        <taxon>Candidatus Obscuribacter</taxon>
    </lineage>
</organism>
<dbReference type="InterPro" id="IPR036514">
    <property type="entry name" value="SGNH_hydro_sf"/>
</dbReference>
<dbReference type="Proteomes" id="UP000664277">
    <property type="component" value="Unassembled WGS sequence"/>
</dbReference>
<protein>
    <submittedName>
        <fullName evidence="1">SGNH/GDSL hydrolase family protein</fullName>
    </submittedName>
</protein>
<proteinExistence type="predicted"/>
<reference evidence="1" key="1">
    <citation type="submission" date="2021-02" db="EMBL/GenBank/DDBJ databases">
        <title>Genome-Resolved Metagenomics of a Microbial Community Performing Photosynthetic Biological Nutrient Removal.</title>
        <authorList>
            <person name="Mcdaniel E.A."/>
        </authorList>
    </citation>
    <scope>NUCLEOTIDE SEQUENCE</scope>
    <source>
        <strain evidence="1">UWPOB_OBS1</strain>
    </source>
</reference>
<comment type="caution">
    <text evidence="1">The sequence shown here is derived from an EMBL/GenBank/DDBJ whole genome shotgun (WGS) entry which is preliminary data.</text>
</comment>
<keyword evidence="1" id="KW-0378">Hydrolase</keyword>
<name>A0A8J7PFV7_9BACT</name>
<dbReference type="Gene3D" id="3.40.50.1110">
    <property type="entry name" value="SGNH hydrolase"/>
    <property type="match status" value="1"/>
</dbReference>
<gene>
    <name evidence="1" type="ORF">J0M35_09635</name>
</gene>
<dbReference type="SUPFAM" id="SSF52266">
    <property type="entry name" value="SGNH hydrolase"/>
    <property type="match status" value="1"/>
</dbReference>
<dbReference type="AlphaFoldDB" id="A0A8J7PFV7"/>
<accession>A0A8J7PFV7</accession>